<dbReference type="AlphaFoldDB" id="A0A6A1VC48"/>
<dbReference type="Gene3D" id="1.10.287.110">
    <property type="entry name" value="DnaJ domain"/>
    <property type="match status" value="1"/>
</dbReference>
<name>A0A6A1VC48_9ROSI</name>
<feature type="domain" description="4Fe-4S ferredoxin-type" evidence="3">
    <location>
        <begin position="157"/>
        <end position="185"/>
    </location>
</feature>
<gene>
    <name evidence="4" type="ORF">CJ030_MR6G005331</name>
</gene>
<dbReference type="Gene3D" id="3.30.70.20">
    <property type="match status" value="1"/>
</dbReference>
<accession>A0A6A1VC48</accession>
<dbReference type="Pfam" id="PF00226">
    <property type="entry name" value="DnaJ"/>
    <property type="match status" value="1"/>
</dbReference>
<organism evidence="4 5">
    <name type="scientific">Morella rubra</name>
    <name type="common">Chinese bayberry</name>
    <dbReference type="NCBI Taxonomy" id="262757"/>
    <lineage>
        <taxon>Eukaryota</taxon>
        <taxon>Viridiplantae</taxon>
        <taxon>Streptophyta</taxon>
        <taxon>Embryophyta</taxon>
        <taxon>Tracheophyta</taxon>
        <taxon>Spermatophyta</taxon>
        <taxon>Magnoliopsida</taxon>
        <taxon>eudicotyledons</taxon>
        <taxon>Gunneridae</taxon>
        <taxon>Pentapetalae</taxon>
        <taxon>rosids</taxon>
        <taxon>fabids</taxon>
        <taxon>Fagales</taxon>
        <taxon>Myricaceae</taxon>
        <taxon>Morella</taxon>
    </lineage>
</organism>
<dbReference type="Proteomes" id="UP000516437">
    <property type="component" value="Chromosome 6"/>
</dbReference>
<dbReference type="InterPro" id="IPR001623">
    <property type="entry name" value="DnaJ_domain"/>
</dbReference>
<dbReference type="SMART" id="SM00271">
    <property type="entry name" value="DnaJ"/>
    <property type="match status" value="1"/>
</dbReference>
<dbReference type="EMBL" id="RXIC02000024">
    <property type="protein sequence ID" value="KAB1209766.1"/>
    <property type="molecule type" value="Genomic_DNA"/>
</dbReference>
<reference evidence="4 5" key="1">
    <citation type="journal article" date="2019" name="Plant Biotechnol. J.">
        <title>The red bayberry genome and genetic basis of sex determination.</title>
        <authorList>
            <person name="Jia H.M."/>
            <person name="Jia H.J."/>
            <person name="Cai Q.L."/>
            <person name="Wang Y."/>
            <person name="Zhao H.B."/>
            <person name="Yang W.F."/>
            <person name="Wang G.Y."/>
            <person name="Li Y.H."/>
            <person name="Zhan D.L."/>
            <person name="Shen Y.T."/>
            <person name="Niu Q.F."/>
            <person name="Chang L."/>
            <person name="Qiu J."/>
            <person name="Zhao L."/>
            <person name="Xie H.B."/>
            <person name="Fu W.Y."/>
            <person name="Jin J."/>
            <person name="Li X.W."/>
            <person name="Jiao Y."/>
            <person name="Zhou C.C."/>
            <person name="Tu T."/>
            <person name="Chai C.Y."/>
            <person name="Gao J.L."/>
            <person name="Fan L.J."/>
            <person name="van de Weg E."/>
            <person name="Wang J.Y."/>
            <person name="Gao Z.S."/>
        </authorList>
    </citation>
    <scope>NUCLEOTIDE SEQUENCE [LARGE SCALE GENOMIC DNA]</scope>
    <source>
        <tissue evidence="4">Leaves</tissue>
    </source>
</reference>
<dbReference type="InterPro" id="IPR017896">
    <property type="entry name" value="4Fe4S_Fe-S-bd"/>
</dbReference>
<feature type="region of interest" description="Disordered" evidence="1">
    <location>
        <begin position="293"/>
        <end position="342"/>
    </location>
</feature>
<dbReference type="PANTHER" id="PTHR44579:SF2">
    <property type="entry name" value="OS01G0730500 PROTEIN"/>
    <property type="match status" value="1"/>
</dbReference>
<sequence>MRGMAQLLSPVCAEALKFQNPLLSMCSISSCRTVAKIRTTWTVDGGGGGGKRRGSGRLRVATEGSASTEAIAEDYYAVLGLLPDATPEQIKKAYYNCMKSCHPDLSGNDPETTNFCMFINEVYAVLSDPVQRMVYDEIHGYALTAINPFLDDSCTKDHAFVDEFSCIGCKNCANVASDVFAIEEDFGRARAYSQHGDPQLVQQAIDSCPVDCIHWISAAQLSLLEDELRRVERVNVALMLSGMGAGSVDVFRMASSRWEKRQAKVLEQAKLRMMKQKDSSKTEPYWGDLWGKPRDYKNSEEEVKERARRAAEGARRWREYSRRGVDKPPTFKLPEVITNEEN</sequence>
<evidence type="ECO:0000313" key="4">
    <source>
        <dbReference type="EMBL" id="KAB1209766.1"/>
    </source>
</evidence>
<dbReference type="PANTHER" id="PTHR44579">
    <property type="entry name" value="OS01G0730500 PROTEIN"/>
    <property type="match status" value="1"/>
</dbReference>
<comment type="caution">
    <text evidence="4">The sequence shown here is derived from an EMBL/GenBank/DDBJ whole genome shotgun (WGS) entry which is preliminary data.</text>
</comment>
<dbReference type="CDD" id="cd06257">
    <property type="entry name" value="DnaJ"/>
    <property type="match status" value="1"/>
</dbReference>
<evidence type="ECO:0000256" key="1">
    <source>
        <dbReference type="SAM" id="MobiDB-lite"/>
    </source>
</evidence>
<dbReference type="Pfam" id="PF13370">
    <property type="entry name" value="Fer4_13"/>
    <property type="match status" value="1"/>
</dbReference>
<dbReference type="PROSITE" id="PS51379">
    <property type="entry name" value="4FE4S_FER_2"/>
    <property type="match status" value="1"/>
</dbReference>
<feature type="compositionally biased region" description="Basic and acidic residues" evidence="1">
    <location>
        <begin position="293"/>
        <end position="326"/>
    </location>
</feature>
<protein>
    <submittedName>
        <fullName evidence="4">Chaperone protein DnaJ</fullName>
    </submittedName>
</protein>
<proteinExistence type="predicted"/>
<dbReference type="PRINTS" id="PR00625">
    <property type="entry name" value="JDOMAIN"/>
</dbReference>
<dbReference type="SUPFAM" id="SSF54862">
    <property type="entry name" value="4Fe-4S ferredoxins"/>
    <property type="match status" value="1"/>
</dbReference>
<dbReference type="PROSITE" id="PS50076">
    <property type="entry name" value="DNAJ_2"/>
    <property type="match status" value="1"/>
</dbReference>
<dbReference type="FunFam" id="3.30.70.20:FF:000039">
    <property type="entry name" value="Chaperone protein DnaJ"/>
    <property type="match status" value="1"/>
</dbReference>
<evidence type="ECO:0000259" key="2">
    <source>
        <dbReference type="PROSITE" id="PS50076"/>
    </source>
</evidence>
<keyword evidence="5" id="KW-1185">Reference proteome</keyword>
<evidence type="ECO:0000259" key="3">
    <source>
        <dbReference type="PROSITE" id="PS51379"/>
    </source>
</evidence>
<evidence type="ECO:0000313" key="5">
    <source>
        <dbReference type="Proteomes" id="UP000516437"/>
    </source>
</evidence>
<dbReference type="PROSITE" id="PS51257">
    <property type="entry name" value="PROKAR_LIPOPROTEIN"/>
    <property type="match status" value="1"/>
</dbReference>
<dbReference type="InterPro" id="IPR036869">
    <property type="entry name" value="J_dom_sf"/>
</dbReference>
<feature type="domain" description="J" evidence="2">
    <location>
        <begin position="74"/>
        <end position="139"/>
    </location>
</feature>
<dbReference type="SUPFAM" id="SSF46565">
    <property type="entry name" value="Chaperone J-domain"/>
    <property type="match status" value="1"/>
</dbReference>
<dbReference type="OrthoDB" id="376357at2759"/>